<evidence type="ECO:0000313" key="3">
    <source>
        <dbReference type="Proteomes" id="UP000191500"/>
    </source>
</evidence>
<dbReference type="Proteomes" id="UP000191500">
    <property type="component" value="Unassembled WGS sequence"/>
</dbReference>
<gene>
    <name evidence="2" type="ORF">PENCOP_c012G07700</name>
</gene>
<dbReference type="AlphaFoldDB" id="A0A1V6UC50"/>
<evidence type="ECO:0000256" key="1">
    <source>
        <dbReference type="SAM" id="MobiDB-lite"/>
    </source>
</evidence>
<keyword evidence="3" id="KW-1185">Reference proteome</keyword>
<reference evidence="3" key="1">
    <citation type="journal article" date="2017" name="Nat. Microbiol.">
        <title>Global analysis of biosynthetic gene clusters reveals vast potential of secondary metabolite production in Penicillium species.</title>
        <authorList>
            <person name="Nielsen J.C."/>
            <person name="Grijseels S."/>
            <person name="Prigent S."/>
            <person name="Ji B."/>
            <person name="Dainat J."/>
            <person name="Nielsen K.F."/>
            <person name="Frisvad J.C."/>
            <person name="Workman M."/>
            <person name="Nielsen J."/>
        </authorList>
    </citation>
    <scope>NUCLEOTIDE SEQUENCE [LARGE SCALE GENOMIC DNA]</scope>
    <source>
        <strain evidence="3">IBT 31321</strain>
    </source>
</reference>
<name>A0A1V6UC50_9EURO</name>
<feature type="region of interest" description="Disordered" evidence="1">
    <location>
        <begin position="94"/>
        <end position="172"/>
    </location>
</feature>
<comment type="caution">
    <text evidence="2">The sequence shown here is derived from an EMBL/GenBank/DDBJ whole genome shotgun (WGS) entry which is preliminary data.</text>
</comment>
<feature type="compositionally biased region" description="Basic and acidic residues" evidence="1">
    <location>
        <begin position="133"/>
        <end position="147"/>
    </location>
</feature>
<evidence type="ECO:0000313" key="2">
    <source>
        <dbReference type="EMBL" id="OQE36036.1"/>
    </source>
</evidence>
<proteinExistence type="predicted"/>
<protein>
    <submittedName>
        <fullName evidence="2">Uncharacterized protein</fullName>
    </submittedName>
</protein>
<organism evidence="2 3">
    <name type="scientific">Penicillium coprophilum</name>
    <dbReference type="NCBI Taxonomy" id="36646"/>
    <lineage>
        <taxon>Eukaryota</taxon>
        <taxon>Fungi</taxon>
        <taxon>Dikarya</taxon>
        <taxon>Ascomycota</taxon>
        <taxon>Pezizomycotina</taxon>
        <taxon>Eurotiomycetes</taxon>
        <taxon>Eurotiomycetidae</taxon>
        <taxon>Eurotiales</taxon>
        <taxon>Aspergillaceae</taxon>
        <taxon>Penicillium</taxon>
    </lineage>
</organism>
<sequence length="172" mass="20133">MCHSVTWYFAMCQHQDPDATSLIACHEAYKKGYECTEGYQSTTPLPLEGSCLQCRLDRLMLRRSTFRELRRKGRWSAICHVLQYNDEDSWSISESDAEELDMETRNSQSPSLTRRAESQETRASFHMVGYTDDSARHEEQSKSEHLQDGLQRQTKRSWRSRIPVPTRSVHDR</sequence>
<dbReference type="EMBL" id="MDDG01000012">
    <property type="protein sequence ID" value="OQE36036.1"/>
    <property type="molecule type" value="Genomic_DNA"/>
</dbReference>
<accession>A0A1V6UC50</accession>